<accession>A0A382X9J7</accession>
<dbReference type="AlphaFoldDB" id="A0A382X9J7"/>
<reference evidence="1" key="1">
    <citation type="submission" date="2018-05" db="EMBL/GenBank/DDBJ databases">
        <authorList>
            <person name="Lanie J.A."/>
            <person name="Ng W.-L."/>
            <person name="Kazmierczak K.M."/>
            <person name="Andrzejewski T.M."/>
            <person name="Davidsen T.M."/>
            <person name="Wayne K.J."/>
            <person name="Tettelin H."/>
            <person name="Glass J.I."/>
            <person name="Rusch D."/>
            <person name="Podicherti R."/>
            <person name="Tsui H.-C.T."/>
            <person name="Winkler M.E."/>
        </authorList>
    </citation>
    <scope>NUCLEOTIDE SEQUENCE</scope>
</reference>
<name>A0A382X9J7_9ZZZZ</name>
<dbReference type="EMBL" id="UINC01165544">
    <property type="protein sequence ID" value="SVD66991.1"/>
    <property type="molecule type" value="Genomic_DNA"/>
</dbReference>
<feature type="non-terminal residue" evidence="1">
    <location>
        <position position="35"/>
    </location>
</feature>
<proteinExistence type="predicted"/>
<gene>
    <name evidence="1" type="ORF">METZ01_LOCUS419845</name>
</gene>
<feature type="non-terminal residue" evidence="1">
    <location>
        <position position="1"/>
    </location>
</feature>
<evidence type="ECO:0000313" key="1">
    <source>
        <dbReference type="EMBL" id="SVD66991.1"/>
    </source>
</evidence>
<protein>
    <submittedName>
        <fullName evidence="1">Uncharacterized protein</fullName>
    </submittedName>
</protein>
<organism evidence="1">
    <name type="scientific">marine metagenome</name>
    <dbReference type="NCBI Taxonomy" id="408172"/>
    <lineage>
        <taxon>unclassified sequences</taxon>
        <taxon>metagenomes</taxon>
        <taxon>ecological metagenomes</taxon>
    </lineage>
</organism>
<sequence>VGIFDKWVEKITGWDLLITQWYGKGVDNFPLQLHF</sequence>